<dbReference type="PANTHER" id="PTHR13504">
    <property type="entry name" value="FIDO DOMAIN-CONTAINING PROTEIN DDB_G0283145"/>
    <property type="match status" value="1"/>
</dbReference>
<comment type="subcellular location">
    <subcellularLocation>
        <location evidence="1">Membrane</location>
        <topology evidence="1">Single-pass membrane protein</topology>
    </subcellularLocation>
</comment>
<dbReference type="InterPro" id="IPR036597">
    <property type="entry name" value="Fido-like_dom_sf"/>
</dbReference>
<evidence type="ECO:0000313" key="14">
    <source>
        <dbReference type="Proteomes" id="UP000238375"/>
    </source>
</evidence>
<evidence type="ECO:0000256" key="4">
    <source>
        <dbReference type="ARBA" id="ARBA00022741"/>
    </source>
</evidence>
<dbReference type="RefSeq" id="WP_106137650.1">
    <property type="nucleotide sequence ID" value="NZ_PVTE01000007.1"/>
</dbReference>
<keyword evidence="4 10" id="KW-0547">Nucleotide-binding</keyword>
<protein>
    <submittedName>
        <fullName evidence="13">Fic/DOC family protein</fullName>
    </submittedName>
</protein>
<keyword evidence="7" id="KW-1133">Transmembrane helix</keyword>
<dbReference type="InterPro" id="IPR040198">
    <property type="entry name" value="Fido_containing"/>
</dbReference>
<comment type="caution">
    <text evidence="13">The sequence shown here is derived from an EMBL/GenBank/DDBJ whole genome shotgun (WGS) entry which is preliminary data.</text>
</comment>
<evidence type="ECO:0000256" key="5">
    <source>
        <dbReference type="ARBA" id="ARBA00022803"/>
    </source>
</evidence>
<evidence type="ECO:0000256" key="11">
    <source>
        <dbReference type="PIRSR" id="PIRSR640198-3"/>
    </source>
</evidence>
<dbReference type="Pfam" id="PF02661">
    <property type="entry name" value="Fic"/>
    <property type="match status" value="1"/>
</dbReference>
<dbReference type="GO" id="GO:0016020">
    <property type="term" value="C:membrane"/>
    <property type="evidence" value="ECO:0007669"/>
    <property type="project" value="UniProtKB-SubCell"/>
</dbReference>
<dbReference type="Proteomes" id="UP000238375">
    <property type="component" value="Unassembled WGS sequence"/>
</dbReference>
<dbReference type="GO" id="GO:0005524">
    <property type="term" value="F:ATP binding"/>
    <property type="evidence" value="ECO:0007669"/>
    <property type="project" value="UniProtKB-KW"/>
</dbReference>
<sequence length="265" mass="31243">MNKRIDLHTLNDQWLTDYVDRQPLTIHKHINKLRRLEPSLDFFSFLVASSIFSSNIEGTTVDLNEYYRFQEMGLKKTKSIQEIDDLIKAYRYAQQSTITEDRLLTAHRYMSATLLNRNKAYQGSYRDKEVTIRNLQTGAIVYQGAPATLVSQEMQRLVADINLLTEQDLNHNEVFYFAAQIHLRVAQIHPFADGNGRMARLLEKWFLSQMLGDVAWYIQSERNYQRKLTAYYKNIHLGDRYETVRDDRSLPFLLMLPWALRLKAR</sequence>
<evidence type="ECO:0000256" key="6">
    <source>
        <dbReference type="ARBA" id="ARBA00022840"/>
    </source>
</evidence>
<name>A0A2T0T2X0_9BACT</name>
<organism evidence="13 14">
    <name type="scientific">Spirosoma oryzae</name>
    <dbReference type="NCBI Taxonomy" id="1469603"/>
    <lineage>
        <taxon>Bacteria</taxon>
        <taxon>Pseudomonadati</taxon>
        <taxon>Bacteroidota</taxon>
        <taxon>Cytophagia</taxon>
        <taxon>Cytophagales</taxon>
        <taxon>Cytophagaceae</taxon>
        <taxon>Spirosoma</taxon>
    </lineage>
</organism>
<keyword evidence="6 10" id="KW-0067">ATP-binding</keyword>
<evidence type="ECO:0000313" key="13">
    <source>
        <dbReference type="EMBL" id="PRY40020.1"/>
    </source>
</evidence>
<dbReference type="SUPFAM" id="SSF140931">
    <property type="entry name" value="Fic-like"/>
    <property type="match status" value="1"/>
</dbReference>
<reference evidence="13 14" key="1">
    <citation type="submission" date="2018-03" db="EMBL/GenBank/DDBJ databases">
        <title>Genomic Encyclopedia of Archaeal and Bacterial Type Strains, Phase II (KMG-II): from individual species to whole genera.</title>
        <authorList>
            <person name="Goeker M."/>
        </authorList>
    </citation>
    <scope>NUCLEOTIDE SEQUENCE [LARGE SCALE GENOMIC DNA]</scope>
    <source>
        <strain evidence="13 14">DSM 28354</strain>
    </source>
</reference>
<keyword evidence="5" id="KW-0802">TPR repeat</keyword>
<dbReference type="OrthoDB" id="9814400at2"/>
<keyword evidence="2" id="KW-0812">Transmembrane</keyword>
<feature type="site" description="Important for autoinhibition of adenylyltransferase activity" evidence="11">
    <location>
        <position position="57"/>
    </location>
</feature>
<evidence type="ECO:0000256" key="10">
    <source>
        <dbReference type="PIRSR" id="PIRSR640198-2"/>
    </source>
</evidence>
<evidence type="ECO:0000256" key="1">
    <source>
        <dbReference type="ARBA" id="ARBA00004167"/>
    </source>
</evidence>
<keyword evidence="8" id="KW-0472">Membrane</keyword>
<dbReference type="Gene3D" id="1.10.3290.10">
    <property type="entry name" value="Fido-like domain"/>
    <property type="match status" value="1"/>
</dbReference>
<feature type="domain" description="Fido" evidence="12">
    <location>
        <begin position="98"/>
        <end position="255"/>
    </location>
</feature>
<keyword evidence="14" id="KW-1185">Reference proteome</keyword>
<keyword evidence="3" id="KW-0677">Repeat</keyword>
<evidence type="ECO:0000259" key="12">
    <source>
        <dbReference type="PROSITE" id="PS51459"/>
    </source>
</evidence>
<proteinExistence type="predicted"/>
<gene>
    <name evidence="13" type="ORF">CLV58_107114</name>
</gene>
<evidence type="ECO:0000256" key="7">
    <source>
        <dbReference type="ARBA" id="ARBA00022989"/>
    </source>
</evidence>
<evidence type="ECO:0000256" key="3">
    <source>
        <dbReference type="ARBA" id="ARBA00022737"/>
    </source>
</evidence>
<feature type="active site" evidence="9">
    <location>
        <position position="189"/>
    </location>
</feature>
<dbReference type="InterPro" id="IPR003812">
    <property type="entry name" value="Fido"/>
</dbReference>
<dbReference type="PROSITE" id="PS51459">
    <property type="entry name" value="FIDO"/>
    <property type="match status" value="1"/>
</dbReference>
<dbReference type="AlphaFoldDB" id="A0A2T0T2X0"/>
<dbReference type="PANTHER" id="PTHR13504:SF34">
    <property type="entry name" value="PROTEIN ADENYLYLTRANSFERASE FICD"/>
    <property type="match status" value="1"/>
</dbReference>
<evidence type="ECO:0000256" key="8">
    <source>
        <dbReference type="ARBA" id="ARBA00023136"/>
    </source>
</evidence>
<feature type="binding site" evidence="10">
    <location>
        <begin position="193"/>
        <end position="200"/>
    </location>
    <ligand>
        <name>ATP</name>
        <dbReference type="ChEBI" id="CHEBI:30616"/>
    </ligand>
</feature>
<dbReference type="EMBL" id="PVTE01000007">
    <property type="protein sequence ID" value="PRY40020.1"/>
    <property type="molecule type" value="Genomic_DNA"/>
</dbReference>
<accession>A0A2T0T2X0</accession>
<evidence type="ECO:0000256" key="9">
    <source>
        <dbReference type="PIRSR" id="PIRSR640198-1"/>
    </source>
</evidence>
<evidence type="ECO:0000256" key="2">
    <source>
        <dbReference type="ARBA" id="ARBA00022692"/>
    </source>
</evidence>